<accession>A0ACB7TJJ0</accession>
<name>A0ACB7TJJ0_HYAAI</name>
<evidence type="ECO:0000313" key="2">
    <source>
        <dbReference type="Proteomes" id="UP000821845"/>
    </source>
</evidence>
<comment type="caution">
    <text evidence="1">The sequence shown here is derived from an EMBL/GenBank/DDBJ whole genome shotgun (WGS) entry which is preliminary data.</text>
</comment>
<proteinExistence type="predicted"/>
<keyword evidence="2" id="KW-1185">Reference proteome</keyword>
<reference evidence="1" key="1">
    <citation type="submission" date="2020-05" db="EMBL/GenBank/DDBJ databases">
        <title>Large-scale comparative analyses of tick genomes elucidate their genetic diversity and vector capacities.</title>
        <authorList>
            <person name="Jia N."/>
            <person name="Wang J."/>
            <person name="Shi W."/>
            <person name="Du L."/>
            <person name="Sun Y."/>
            <person name="Zhan W."/>
            <person name="Jiang J."/>
            <person name="Wang Q."/>
            <person name="Zhang B."/>
            <person name="Ji P."/>
            <person name="Sakyi L.B."/>
            <person name="Cui X."/>
            <person name="Yuan T."/>
            <person name="Jiang B."/>
            <person name="Yang W."/>
            <person name="Lam T.T.-Y."/>
            <person name="Chang Q."/>
            <person name="Ding S."/>
            <person name="Wang X."/>
            <person name="Zhu J."/>
            <person name="Ruan X."/>
            <person name="Zhao L."/>
            <person name="Wei J."/>
            <person name="Que T."/>
            <person name="Du C."/>
            <person name="Cheng J."/>
            <person name="Dai P."/>
            <person name="Han X."/>
            <person name="Huang E."/>
            <person name="Gao Y."/>
            <person name="Liu J."/>
            <person name="Shao H."/>
            <person name="Ye R."/>
            <person name="Li L."/>
            <person name="Wei W."/>
            <person name="Wang X."/>
            <person name="Wang C."/>
            <person name="Yang T."/>
            <person name="Huo Q."/>
            <person name="Li W."/>
            <person name="Guo W."/>
            <person name="Chen H."/>
            <person name="Zhou L."/>
            <person name="Ni X."/>
            <person name="Tian J."/>
            <person name="Zhou Y."/>
            <person name="Sheng Y."/>
            <person name="Liu T."/>
            <person name="Pan Y."/>
            <person name="Xia L."/>
            <person name="Li J."/>
            <person name="Zhao F."/>
            <person name="Cao W."/>
        </authorList>
    </citation>
    <scope>NUCLEOTIDE SEQUENCE</scope>
    <source>
        <strain evidence="1">Hyas-2018</strain>
    </source>
</reference>
<gene>
    <name evidence="1" type="ORF">HPB50_017657</name>
</gene>
<organism evidence="1 2">
    <name type="scientific">Hyalomma asiaticum</name>
    <name type="common">Tick</name>
    <dbReference type="NCBI Taxonomy" id="266040"/>
    <lineage>
        <taxon>Eukaryota</taxon>
        <taxon>Metazoa</taxon>
        <taxon>Ecdysozoa</taxon>
        <taxon>Arthropoda</taxon>
        <taxon>Chelicerata</taxon>
        <taxon>Arachnida</taxon>
        <taxon>Acari</taxon>
        <taxon>Parasitiformes</taxon>
        <taxon>Ixodida</taxon>
        <taxon>Ixodoidea</taxon>
        <taxon>Ixodidae</taxon>
        <taxon>Hyalomminae</taxon>
        <taxon>Hyalomma</taxon>
    </lineage>
</organism>
<dbReference type="EMBL" id="CM023481">
    <property type="protein sequence ID" value="KAH6947233.1"/>
    <property type="molecule type" value="Genomic_DNA"/>
</dbReference>
<sequence length="569" mass="60178">MAPVHARAAARGGSASLIGDSAWKAFLCAQSANCDFNRRTLPRRSIDPLRVRDMFSRSGDFNSEEATGDALARKRPPQNGRFEQWPRRTPWPSGARESGRPVCPSGVGVVALRSRTHRRPQRLRGGEANGFDLKENLEAWRNLPYAASMYYPYDSAAIAGYPFANGYGMDLNGARRKNATRETTSTLKAWLNEHRKNPYPTKGEKIMLAIITKMTLTQVSTWFANARRRLKKENKMTWSPRNRCDDDDDADGDDAPPARHDSKDGQGPAAASRQENSTSSSEAAARAAEELARRNHQLMAAAAGTAGLSESRKRPRDESDDLVDVDDDSRSSDLTDLRRPSGTSHSSEEPRHGLQQGGGNLSDASLSDSESSARTPAASPNGHSDVSSAPKPRIWSIVDTATSGSPSHSMLSPGTPSAAAVAARMASLQRSARLDYLSPYHKTSSWYASTLGSLGGGSFPLSTVYSVPTIMSPAAGLAPVSAGSPLTDSTTAASLSRLRTAAAFSAAADMVLPKPAAAPPPPPPGPSGAFNLSRLAPARSSAAAIAAAVASTSSSPSTSQASAPQPSPS</sequence>
<dbReference type="Proteomes" id="UP000821845">
    <property type="component" value="Chromosome 1"/>
</dbReference>
<protein>
    <submittedName>
        <fullName evidence="1">Uncharacterized protein</fullName>
    </submittedName>
</protein>
<evidence type="ECO:0000313" key="1">
    <source>
        <dbReference type="EMBL" id="KAH6947233.1"/>
    </source>
</evidence>